<feature type="transmembrane region" description="Helical" evidence="2">
    <location>
        <begin position="39"/>
        <end position="68"/>
    </location>
</feature>
<keyword evidence="2" id="KW-0812">Transmembrane</keyword>
<dbReference type="GeneID" id="9663742"/>
<dbReference type="HOGENOM" id="CLU_514913_0_0_1"/>
<feature type="transmembrane region" description="Helical" evidence="2">
    <location>
        <begin position="300"/>
        <end position="319"/>
    </location>
</feature>
<sequence>MGHRCAGYYVNCTLQFGQDGSVSSVGNVTRGEFKPNADVAGIGTVLALVIPTGFGLFVSLIIGMALILDRVPGVYRFLRRRPVLRNLVPSPNQIPVELPADSQPLIHHANSSTTLASNTGYEQVPLQDNPEHSPEHSQTERGSAATYYDDHPERPERRAQRPAHARSSHSQWRGSRPKGTIYYRPITQRNVEQAVAKPSVSATKKRSTIMISLSQLQDFSDRNTLSETRYDMLEAIMLCIPDSQILIALALGLSFASRSKCTTSQYHMNVVVWLSLIACTNFLLAFTLVRNFWRSKPAGIIRICCFTGVLIFLMFVFIWQRRTGWTTESWPPDERKDSLILFNAICFMQEQSLRNFTSLSDNQYSKVGKLVSTSQPFSELDLLSYLIICIIFVITLIIRVYQFFKFRTNGPPRGSHTDDETKGLRSLPAKTWLIMAWWLVSWLCCGLIYIIATRRIFHLRSWIADSNWMESDEFSSNPENDVRGFGQVTPLVATGAIILAAMDTMKPRYVTCKIVEEEPVQDNHDNGEA</sequence>
<evidence type="ECO:0000256" key="1">
    <source>
        <dbReference type="SAM" id="MobiDB-lite"/>
    </source>
</evidence>
<keyword evidence="2" id="KW-1133">Transmembrane helix</keyword>
<dbReference type="Proteomes" id="UP000005206">
    <property type="component" value="Chromosome 3"/>
</dbReference>
<dbReference type="KEGG" id="nhe:NECHADRAFT_77533"/>
<dbReference type="OrthoDB" id="5427664at2759"/>
<dbReference type="InterPro" id="IPR053018">
    <property type="entry name" value="Elsinochrome_Biosynth-Asso"/>
</dbReference>
<reference evidence="3 4" key="1">
    <citation type="journal article" date="2009" name="PLoS Genet.">
        <title>The genome of Nectria haematococca: contribution of supernumerary chromosomes to gene expansion.</title>
        <authorList>
            <person name="Coleman J.J."/>
            <person name="Rounsley S.D."/>
            <person name="Rodriguez-Carres M."/>
            <person name="Kuo A."/>
            <person name="Wasmann C.C."/>
            <person name="Grimwood J."/>
            <person name="Schmutz J."/>
            <person name="Taga M."/>
            <person name="White G.J."/>
            <person name="Zhou S."/>
            <person name="Schwartz D.C."/>
            <person name="Freitag M."/>
            <person name="Ma L.J."/>
            <person name="Danchin E.G."/>
            <person name="Henrissat B."/>
            <person name="Coutinho P.M."/>
            <person name="Nelson D.R."/>
            <person name="Straney D."/>
            <person name="Napoli C.A."/>
            <person name="Barker B.M."/>
            <person name="Gribskov M."/>
            <person name="Rep M."/>
            <person name="Kroken S."/>
            <person name="Molnar I."/>
            <person name="Rensing C."/>
            <person name="Kennell J.C."/>
            <person name="Zamora J."/>
            <person name="Farman M.L."/>
            <person name="Selker E.U."/>
            <person name="Salamov A."/>
            <person name="Shapiro H."/>
            <person name="Pangilinan J."/>
            <person name="Lindquist E."/>
            <person name="Lamers C."/>
            <person name="Grigoriev I.V."/>
            <person name="Geiser D.M."/>
            <person name="Covert S.F."/>
            <person name="Temporini E."/>
            <person name="Vanetten H.D."/>
        </authorList>
    </citation>
    <scope>NUCLEOTIDE SEQUENCE [LARGE SCALE GENOMIC DNA]</scope>
    <source>
        <strain evidence="4">ATCC MYA-4622 / CBS 123669 / FGSC 9596 / NRRL 45880 / 77-13-4</strain>
    </source>
</reference>
<feature type="transmembrane region" description="Helical" evidence="2">
    <location>
        <begin position="432"/>
        <end position="452"/>
    </location>
</feature>
<dbReference type="RefSeq" id="XP_003052976.1">
    <property type="nucleotide sequence ID" value="XM_003052930.1"/>
</dbReference>
<feature type="transmembrane region" description="Helical" evidence="2">
    <location>
        <begin position="382"/>
        <end position="401"/>
    </location>
</feature>
<dbReference type="PANTHER" id="PTHR37577:SF1">
    <property type="entry name" value="INTEGRAL MEMBRANE PROTEIN"/>
    <property type="match status" value="1"/>
</dbReference>
<organism evidence="3 4">
    <name type="scientific">Fusarium vanettenii (strain ATCC MYA-4622 / CBS 123669 / FGSC 9596 / NRRL 45880 / 77-13-4)</name>
    <name type="common">Fusarium solani subsp. pisi</name>
    <dbReference type="NCBI Taxonomy" id="660122"/>
    <lineage>
        <taxon>Eukaryota</taxon>
        <taxon>Fungi</taxon>
        <taxon>Dikarya</taxon>
        <taxon>Ascomycota</taxon>
        <taxon>Pezizomycotina</taxon>
        <taxon>Sordariomycetes</taxon>
        <taxon>Hypocreomycetidae</taxon>
        <taxon>Hypocreales</taxon>
        <taxon>Nectriaceae</taxon>
        <taxon>Fusarium</taxon>
        <taxon>Fusarium solani species complex</taxon>
        <taxon>Fusarium vanettenii</taxon>
    </lineage>
</organism>
<evidence type="ECO:0000313" key="4">
    <source>
        <dbReference type="Proteomes" id="UP000005206"/>
    </source>
</evidence>
<dbReference type="InParanoid" id="C7YLH5"/>
<keyword evidence="2" id="KW-0472">Membrane</keyword>
<protein>
    <submittedName>
        <fullName evidence="3">Uncharacterized protein</fullName>
    </submittedName>
</protein>
<feature type="region of interest" description="Disordered" evidence="1">
    <location>
        <begin position="123"/>
        <end position="179"/>
    </location>
</feature>
<dbReference type="PANTHER" id="PTHR37577">
    <property type="entry name" value="INTEGRAL MEMBRANE PROTEIN"/>
    <property type="match status" value="1"/>
</dbReference>
<evidence type="ECO:0000256" key="2">
    <source>
        <dbReference type="SAM" id="Phobius"/>
    </source>
</evidence>
<dbReference type="AlphaFoldDB" id="C7YLH5"/>
<proteinExistence type="predicted"/>
<feature type="transmembrane region" description="Helical" evidence="2">
    <location>
        <begin position="235"/>
        <end position="256"/>
    </location>
</feature>
<dbReference type="EMBL" id="GG698897">
    <property type="protein sequence ID" value="EEU47263.1"/>
    <property type="molecule type" value="Genomic_DNA"/>
</dbReference>
<accession>C7YLH5</accession>
<evidence type="ECO:0000313" key="3">
    <source>
        <dbReference type="EMBL" id="EEU47263.1"/>
    </source>
</evidence>
<feature type="compositionally biased region" description="Basic and acidic residues" evidence="1">
    <location>
        <begin position="129"/>
        <end position="139"/>
    </location>
</feature>
<feature type="compositionally biased region" description="Basic and acidic residues" evidence="1">
    <location>
        <begin position="148"/>
        <end position="159"/>
    </location>
</feature>
<name>C7YLH5_FUSV7</name>
<keyword evidence="4" id="KW-1185">Reference proteome</keyword>
<feature type="transmembrane region" description="Helical" evidence="2">
    <location>
        <begin position="268"/>
        <end position="288"/>
    </location>
</feature>
<dbReference type="VEuPathDB" id="FungiDB:NECHADRAFT_77533"/>
<dbReference type="eggNOG" id="ENOG502SN21">
    <property type="taxonomic scope" value="Eukaryota"/>
</dbReference>
<gene>
    <name evidence="3" type="ORF">NECHADRAFT_77533</name>
</gene>